<accession>X0W9X6</accession>
<organism evidence="1">
    <name type="scientific">marine sediment metagenome</name>
    <dbReference type="NCBI Taxonomy" id="412755"/>
    <lineage>
        <taxon>unclassified sequences</taxon>
        <taxon>metagenomes</taxon>
        <taxon>ecological metagenomes</taxon>
    </lineage>
</organism>
<comment type="caution">
    <text evidence="1">The sequence shown here is derived from an EMBL/GenBank/DDBJ whole genome shotgun (WGS) entry which is preliminary data.</text>
</comment>
<reference evidence="1" key="1">
    <citation type="journal article" date="2014" name="Front. Microbiol.">
        <title>High frequency of phylogenetically diverse reductive dehalogenase-homologous genes in deep subseafloor sedimentary metagenomes.</title>
        <authorList>
            <person name="Kawai M."/>
            <person name="Futagami T."/>
            <person name="Toyoda A."/>
            <person name="Takaki Y."/>
            <person name="Nishi S."/>
            <person name="Hori S."/>
            <person name="Arai W."/>
            <person name="Tsubouchi T."/>
            <person name="Morono Y."/>
            <person name="Uchiyama I."/>
            <person name="Ito T."/>
            <person name="Fujiyama A."/>
            <person name="Inagaki F."/>
            <person name="Takami H."/>
        </authorList>
    </citation>
    <scope>NUCLEOTIDE SEQUENCE</scope>
    <source>
        <strain evidence="1">Expedition CK06-06</strain>
    </source>
</reference>
<dbReference type="AlphaFoldDB" id="X0W9X6"/>
<name>X0W9X6_9ZZZZ</name>
<gene>
    <name evidence="1" type="ORF">S01H1_48384</name>
</gene>
<feature type="non-terminal residue" evidence="1">
    <location>
        <position position="57"/>
    </location>
</feature>
<dbReference type="EMBL" id="BARS01031070">
    <property type="protein sequence ID" value="GAG27759.1"/>
    <property type="molecule type" value="Genomic_DNA"/>
</dbReference>
<sequence>MTVPQDHSVLEEKIGLARKEELACHHEKARMLYDEVIKECRANDPAYTSFLTEALFQ</sequence>
<evidence type="ECO:0000313" key="1">
    <source>
        <dbReference type="EMBL" id="GAG27759.1"/>
    </source>
</evidence>
<protein>
    <submittedName>
        <fullName evidence="1">Uncharacterized protein</fullName>
    </submittedName>
</protein>
<proteinExistence type="predicted"/>